<dbReference type="PROSITE" id="PS00028">
    <property type="entry name" value="ZINC_FINGER_C2H2_1"/>
    <property type="match status" value="6"/>
</dbReference>
<dbReference type="InterPro" id="IPR003309">
    <property type="entry name" value="SCAN_dom"/>
</dbReference>
<keyword evidence="5" id="KW-0539">Nucleus</keyword>
<feature type="compositionally biased region" description="Polar residues" evidence="7">
    <location>
        <begin position="283"/>
        <end position="292"/>
    </location>
</feature>
<feature type="domain" description="SCAN box" evidence="9">
    <location>
        <begin position="135"/>
        <end position="212"/>
    </location>
</feature>
<dbReference type="InterPro" id="IPR013087">
    <property type="entry name" value="Znf_C2H2_type"/>
</dbReference>
<dbReference type="GO" id="GO:0000981">
    <property type="term" value="F:DNA-binding transcription factor activity, RNA polymerase II-specific"/>
    <property type="evidence" value="ECO:0000318"/>
    <property type="project" value="GO_Central"/>
</dbReference>
<dbReference type="SMART" id="SM00355">
    <property type="entry name" value="ZnF_C2H2"/>
    <property type="match status" value="6"/>
</dbReference>
<dbReference type="InterPro" id="IPR036236">
    <property type="entry name" value="Znf_C2H2_sf"/>
</dbReference>
<dbReference type="KEGG" id="loc:107076599"/>
<keyword evidence="2" id="KW-0677">Repeat</keyword>
<feature type="domain" description="C2H2-type" evidence="8">
    <location>
        <begin position="533"/>
        <end position="560"/>
    </location>
</feature>
<dbReference type="FunFam" id="3.30.160.60:FF:001927">
    <property type="entry name" value="Zinc finger protein 1184"/>
    <property type="match status" value="1"/>
</dbReference>
<dbReference type="InParanoid" id="W5N9V1"/>
<keyword evidence="1" id="KW-0479">Metal-binding</keyword>
<dbReference type="OrthoDB" id="6077919at2759"/>
<dbReference type="STRING" id="7918.ENSLOCP00000017410"/>
<dbReference type="PANTHER" id="PTHR14196:SF12">
    <property type="entry name" value="ZINC FINGER PROTEIN 208-LIKE"/>
    <property type="match status" value="1"/>
</dbReference>
<feature type="compositionally biased region" description="Acidic residues" evidence="7">
    <location>
        <begin position="461"/>
        <end position="471"/>
    </location>
</feature>
<dbReference type="EMBL" id="AHAT01029610">
    <property type="status" value="NOT_ANNOTATED_CDS"/>
    <property type="molecule type" value="Genomic_DNA"/>
</dbReference>
<keyword evidence="3 6" id="KW-0863">Zinc-finger</keyword>
<dbReference type="Pfam" id="PF02023">
    <property type="entry name" value="SCAN"/>
    <property type="match status" value="1"/>
</dbReference>
<feature type="domain" description="C2H2-type" evidence="8">
    <location>
        <begin position="673"/>
        <end position="700"/>
    </location>
</feature>
<name>W5N9V1_LEPOC</name>
<reference evidence="11" key="1">
    <citation type="submission" date="2011-12" db="EMBL/GenBank/DDBJ databases">
        <title>The Draft Genome of Lepisosteus oculatus.</title>
        <authorList>
            <consortium name="The Broad Institute Genome Assembly &amp; Analysis Group"/>
            <consortium name="Computational R&amp;D Group"/>
            <consortium name="and Sequencing Platform"/>
            <person name="Di Palma F."/>
            <person name="Alfoldi J."/>
            <person name="Johnson J."/>
            <person name="Berlin A."/>
            <person name="Gnerre S."/>
            <person name="Jaffe D."/>
            <person name="MacCallum I."/>
            <person name="Young S."/>
            <person name="Walker B.J."/>
            <person name="Lander E.S."/>
            <person name="Lindblad-Toh K."/>
        </authorList>
    </citation>
    <scope>NUCLEOTIDE SEQUENCE [LARGE SCALE GENOMIC DNA]</scope>
</reference>
<dbReference type="SUPFAM" id="SSF57667">
    <property type="entry name" value="beta-beta-alpha zinc fingers"/>
    <property type="match status" value="3"/>
</dbReference>
<protein>
    <submittedName>
        <fullName evidence="10">Neurotrophin receptor-interacting factor homolog</fullName>
    </submittedName>
</protein>
<dbReference type="GO" id="GO:0008270">
    <property type="term" value="F:zinc ion binding"/>
    <property type="evidence" value="ECO:0007669"/>
    <property type="project" value="UniProtKB-KW"/>
</dbReference>
<dbReference type="SUPFAM" id="SSF47353">
    <property type="entry name" value="Retrovirus capsid dimerization domain-like"/>
    <property type="match status" value="1"/>
</dbReference>
<evidence type="ECO:0000256" key="1">
    <source>
        <dbReference type="ARBA" id="ARBA00022723"/>
    </source>
</evidence>
<evidence type="ECO:0000256" key="6">
    <source>
        <dbReference type="PROSITE-ProRule" id="PRU00042"/>
    </source>
</evidence>
<proteinExistence type="predicted"/>
<dbReference type="Gene3D" id="3.30.160.60">
    <property type="entry name" value="Classic Zinc Finger"/>
    <property type="match status" value="6"/>
</dbReference>
<dbReference type="GO" id="GO:0006357">
    <property type="term" value="P:regulation of transcription by RNA polymerase II"/>
    <property type="evidence" value="ECO:0000318"/>
    <property type="project" value="GO_Central"/>
</dbReference>
<dbReference type="InterPro" id="IPR038269">
    <property type="entry name" value="SCAN_sf"/>
</dbReference>
<feature type="compositionally biased region" description="Acidic residues" evidence="7">
    <location>
        <begin position="443"/>
        <end position="453"/>
    </location>
</feature>
<dbReference type="SMART" id="SM00431">
    <property type="entry name" value="SCAN"/>
    <property type="match status" value="1"/>
</dbReference>
<dbReference type="AlphaFoldDB" id="W5N9V1"/>
<dbReference type="FunFam" id="3.30.160.60:FF:002466">
    <property type="entry name" value="Zinc finger protein"/>
    <property type="match status" value="1"/>
</dbReference>
<keyword evidence="4" id="KW-0862">Zinc</keyword>
<feature type="domain" description="C2H2-type" evidence="8">
    <location>
        <begin position="589"/>
        <end position="616"/>
    </location>
</feature>
<accession>W5N9V1</accession>
<feature type="compositionally biased region" description="Basic and acidic residues" evidence="7">
    <location>
        <begin position="399"/>
        <end position="421"/>
    </location>
</feature>
<evidence type="ECO:0000256" key="5">
    <source>
        <dbReference type="ARBA" id="ARBA00023242"/>
    </source>
</evidence>
<dbReference type="Proteomes" id="UP000018468">
    <property type="component" value="Linkage group LG2"/>
</dbReference>
<reference evidence="10" key="3">
    <citation type="submission" date="2025-09" db="UniProtKB">
        <authorList>
            <consortium name="Ensembl"/>
        </authorList>
    </citation>
    <scope>IDENTIFICATION</scope>
</reference>
<feature type="domain" description="C2H2-type" evidence="8">
    <location>
        <begin position="645"/>
        <end position="672"/>
    </location>
</feature>
<dbReference type="Pfam" id="PF00096">
    <property type="entry name" value="zf-C2H2"/>
    <property type="match status" value="5"/>
</dbReference>
<dbReference type="PROSITE" id="PS50157">
    <property type="entry name" value="ZINC_FINGER_C2H2_2"/>
    <property type="match status" value="6"/>
</dbReference>
<dbReference type="Ensembl" id="ENSLOCT00000017441.1">
    <property type="protein sequence ID" value="ENSLOCP00000017410.1"/>
    <property type="gene ID" value="ENSLOCG00000014134.1"/>
</dbReference>
<dbReference type="Gene3D" id="1.10.4020.10">
    <property type="entry name" value="DNA breaking-rejoining enzymes"/>
    <property type="match status" value="1"/>
</dbReference>
<evidence type="ECO:0000259" key="8">
    <source>
        <dbReference type="PROSITE" id="PS50157"/>
    </source>
</evidence>
<feature type="region of interest" description="Disordered" evidence="7">
    <location>
        <begin position="216"/>
        <end position="295"/>
    </location>
</feature>
<evidence type="ECO:0000313" key="10">
    <source>
        <dbReference type="Ensembl" id="ENSLOCP00000017410.1"/>
    </source>
</evidence>
<reference evidence="10" key="2">
    <citation type="submission" date="2025-08" db="UniProtKB">
        <authorList>
            <consortium name="Ensembl"/>
        </authorList>
    </citation>
    <scope>IDENTIFICATION</scope>
</reference>
<dbReference type="GeneID" id="107076599"/>
<feature type="domain" description="C2H2-type" evidence="8">
    <location>
        <begin position="617"/>
        <end position="644"/>
    </location>
</feature>
<sequence>MGPDVGTDLVEFFASLLDLHRQQLRALTRQGDIQAAVLAKLLNYRKASPSQTWGELRMPQMAPGADPESYITVFEHTATSSRLPREQWAGRLRGLLSEEARAACPAPSSREEPADYEALKARVLNLSAAEEDGHRLQFRSLRCPPGGSPRAVAKQLYEAAERWLKPERRSSTQVLHRIVIEQFVSVLPDDTAAWVRRHCPTNLDRAIRLAEDHRAVPGPAAGRKGPDPLPSQTSGSGQGPAAAGLSGSQQTPGEATQDRSSHFPTQEHPSPPQKVHLHRGSDYNGSQGSKTKSFPVKREDVSLDCENVKLEVYELPSVSFEVELPAVSSVNSTQPVRAQHSAGCHRRLSKMHCQPGERVCLFVQREPPRSQTVHRSQEAIQLEHVHNVQKPPELQSSVDSRENGDNPHPDRTNPEAPEGRTAEISPIWRVSENTAPHEKADEDLPVSVEEPEEQSSHPQDQEEQVLADEEMTCLPDPSPHSLPPACTSETEAGPSLGGPSSPDPKRKGTEDSGRSGRKFRTQHVKIPVADKLHQCSYCRRTFVTHPDLLLHQKSHSGKKPYVCPKCSSKFSKPHHLKRHLRIHSGEKPYRCGDCGKSFRELDTLKRHQHIHTGAKLWQCEDCKKCFSQIWSLKEHQKIHTGEKPFRCTECGKRFRHKSALIKHHRTHTGERPYVCGTCRKGFGQLDTLKRHQVVHMKQKPNETRARK</sequence>
<evidence type="ECO:0000256" key="7">
    <source>
        <dbReference type="SAM" id="MobiDB-lite"/>
    </source>
</evidence>
<feature type="domain" description="C2H2-type" evidence="8">
    <location>
        <begin position="561"/>
        <end position="588"/>
    </location>
</feature>
<dbReference type="GeneTree" id="ENSGT00940000154715"/>
<dbReference type="GO" id="GO:0000978">
    <property type="term" value="F:RNA polymerase II cis-regulatory region sequence-specific DNA binding"/>
    <property type="evidence" value="ECO:0000318"/>
    <property type="project" value="GO_Central"/>
</dbReference>
<dbReference type="InterPro" id="IPR050717">
    <property type="entry name" value="C2H2-ZF_Transcription_Reg"/>
</dbReference>
<dbReference type="Bgee" id="ENSLOCG00000014134">
    <property type="expression patterns" value="Expressed in brain and 4 other cell types or tissues"/>
</dbReference>
<organism evidence="10 11">
    <name type="scientific">Lepisosteus oculatus</name>
    <name type="common">Spotted gar</name>
    <dbReference type="NCBI Taxonomy" id="7918"/>
    <lineage>
        <taxon>Eukaryota</taxon>
        <taxon>Metazoa</taxon>
        <taxon>Chordata</taxon>
        <taxon>Craniata</taxon>
        <taxon>Vertebrata</taxon>
        <taxon>Euteleostomi</taxon>
        <taxon>Actinopterygii</taxon>
        <taxon>Neopterygii</taxon>
        <taxon>Holostei</taxon>
        <taxon>Semionotiformes</taxon>
        <taxon>Lepisosteidae</taxon>
        <taxon>Lepisosteus</taxon>
    </lineage>
</organism>
<dbReference type="PROSITE" id="PS50804">
    <property type="entry name" value="SCAN_BOX"/>
    <property type="match status" value="1"/>
</dbReference>
<evidence type="ECO:0000256" key="3">
    <source>
        <dbReference type="ARBA" id="ARBA00022771"/>
    </source>
</evidence>
<dbReference type="FunFam" id="3.30.160.60:FF:002343">
    <property type="entry name" value="Zinc finger protein 33A"/>
    <property type="match status" value="2"/>
</dbReference>
<evidence type="ECO:0000313" key="11">
    <source>
        <dbReference type="Proteomes" id="UP000018468"/>
    </source>
</evidence>
<evidence type="ECO:0000256" key="4">
    <source>
        <dbReference type="ARBA" id="ARBA00022833"/>
    </source>
</evidence>
<evidence type="ECO:0000259" key="9">
    <source>
        <dbReference type="PROSITE" id="PS50804"/>
    </source>
</evidence>
<feature type="region of interest" description="Disordered" evidence="7">
    <location>
        <begin position="382"/>
        <end position="520"/>
    </location>
</feature>
<dbReference type="OMA" id="PANFECA"/>
<feature type="compositionally biased region" description="Basic and acidic residues" evidence="7">
    <location>
        <begin position="503"/>
        <end position="514"/>
    </location>
</feature>
<dbReference type="PANTHER" id="PTHR14196">
    <property type="entry name" value="ODD-SKIPPED - RELATED"/>
    <property type="match status" value="1"/>
</dbReference>
<evidence type="ECO:0000256" key="2">
    <source>
        <dbReference type="ARBA" id="ARBA00022737"/>
    </source>
</evidence>
<dbReference type="eggNOG" id="KOG1721">
    <property type="taxonomic scope" value="Eukaryota"/>
</dbReference>
<dbReference type="FunFam" id="3.30.160.60:FF:000690">
    <property type="entry name" value="Zinc finger protein 354C"/>
    <property type="match status" value="1"/>
</dbReference>
<keyword evidence="11" id="KW-1185">Reference proteome</keyword>
<dbReference type="HOGENOM" id="CLU_390263_0_0_1"/>